<reference evidence="7 10" key="3">
    <citation type="submission" date="2020-05" db="EMBL/GenBank/DDBJ databases">
        <title>Vigna angularis (adzuki bean) Var. LongXiaoDou No. 4 denovo assembly.</title>
        <authorList>
            <person name="Xiang H."/>
        </authorList>
    </citation>
    <scope>NUCLEOTIDE SEQUENCE [LARGE SCALE GENOMIC DNA]</scope>
    <source>
        <tissue evidence="7">Leaf</tissue>
    </source>
</reference>
<evidence type="ECO:0000313" key="7">
    <source>
        <dbReference type="EMBL" id="KAG2376856.1"/>
    </source>
</evidence>
<dbReference type="KEGG" id="var:108335041"/>
<dbReference type="OMA" id="HRKQTMN"/>
<sequence length="382" mass="41888">MLEALNQSAKMMKKLKQKRNPFHDSKMTRKLRIICDDPDATDSSSDEEEHFGNGRKVKRTMVEIALPPVPVNSLVAAETSTESSNNEELNKKRVLAKNPSVKRQTCGKYKGVRMRKWGKWAAEIRDPFKGARVWLGTYNTAEEASQAYETKRLEFEAMAKALSDGRSNNNNNTGTNNNNNNHVVASVVTVGASEKKNSNYCVSSAAESATDSKSATIDYSESSILSHTSPYSVLELDTSASNLTVSGKVSGNEVVETKGLETEVAEIETEGLKAESFEAEFAELDIPDLSMLSVPHPSAVASNAANVGAPSQFEFDWFALDSLEHGFDEELGFDDDLAALEDIQIYGFDDGQPSELPDYDFDDIGADEFAGWIEEPLNIPCV</sequence>
<dbReference type="GO" id="GO:0003700">
    <property type="term" value="F:DNA-binding transcription factor activity"/>
    <property type="evidence" value="ECO:0007669"/>
    <property type="project" value="InterPro"/>
</dbReference>
<dbReference type="SMART" id="SM00380">
    <property type="entry name" value="AP2"/>
    <property type="match status" value="1"/>
</dbReference>
<dbReference type="InterPro" id="IPR050913">
    <property type="entry name" value="AP2/ERF_ERF"/>
</dbReference>
<gene>
    <name evidence="7" type="ORF">HKW66_Vig0174290</name>
    <name evidence="8" type="ORF">LR48_Vigan06g109800</name>
</gene>
<dbReference type="PRINTS" id="PR00367">
    <property type="entry name" value="ETHRSPELEMNT"/>
</dbReference>
<dbReference type="InterPro" id="IPR016177">
    <property type="entry name" value="DNA-bd_dom_sf"/>
</dbReference>
<keyword evidence="3" id="KW-0238">DNA-binding</keyword>
<evidence type="ECO:0000313" key="9">
    <source>
        <dbReference type="Proteomes" id="UP000053144"/>
    </source>
</evidence>
<proteinExistence type="predicted"/>
<dbReference type="PROSITE" id="PS51032">
    <property type="entry name" value="AP2_ERF"/>
    <property type="match status" value="1"/>
</dbReference>
<dbReference type="EMBL" id="CM003376">
    <property type="protein sequence ID" value="KOM45792.1"/>
    <property type="molecule type" value="Genomic_DNA"/>
</dbReference>
<dbReference type="GO" id="GO:0003677">
    <property type="term" value="F:DNA binding"/>
    <property type="evidence" value="ECO:0007669"/>
    <property type="project" value="UniProtKB-KW"/>
</dbReference>
<dbReference type="AlphaFoldDB" id="A0A0L9UT79"/>
<evidence type="ECO:0000259" key="6">
    <source>
        <dbReference type="PROSITE" id="PS51032"/>
    </source>
</evidence>
<evidence type="ECO:0000313" key="8">
    <source>
        <dbReference type="EMBL" id="KOM45792.1"/>
    </source>
</evidence>
<accession>A0A0L9UT79</accession>
<comment type="subcellular location">
    <subcellularLocation>
        <location evidence="1">Nucleus</location>
    </subcellularLocation>
</comment>
<reference evidence="8" key="2">
    <citation type="submission" date="2015-02" db="EMBL/GenBank/DDBJ databases">
        <authorList>
            <person name="Chooi Y.-H."/>
        </authorList>
    </citation>
    <scope>NUCLEOTIDE SEQUENCE</scope>
    <source>
        <tissue evidence="8">Seedling</tissue>
    </source>
</reference>
<name>A0A0L9UT79_PHAAN</name>
<keyword evidence="5" id="KW-0539">Nucleus</keyword>
<evidence type="ECO:0000256" key="2">
    <source>
        <dbReference type="ARBA" id="ARBA00023015"/>
    </source>
</evidence>
<dbReference type="STRING" id="3914.A0A0L9UT79"/>
<reference evidence="9" key="1">
    <citation type="journal article" date="2015" name="Proc. Natl. Acad. Sci. U.S.A.">
        <title>Genome sequencing of adzuki bean (Vigna angularis) provides insight into high starch and low fat accumulation and domestication.</title>
        <authorList>
            <person name="Yang K."/>
            <person name="Tian Z."/>
            <person name="Chen C."/>
            <person name="Luo L."/>
            <person name="Zhao B."/>
            <person name="Wang Z."/>
            <person name="Yu L."/>
            <person name="Li Y."/>
            <person name="Sun Y."/>
            <person name="Li W."/>
            <person name="Chen Y."/>
            <person name="Li Y."/>
            <person name="Zhang Y."/>
            <person name="Ai D."/>
            <person name="Zhao J."/>
            <person name="Shang C."/>
            <person name="Ma Y."/>
            <person name="Wu B."/>
            <person name="Wang M."/>
            <person name="Gao L."/>
            <person name="Sun D."/>
            <person name="Zhang P."/>
            <person name="Guo F."/>
            <person name="Wang W."/>
            <person name="Li Y."/>
            <person name="Wang J."/>
            <person name="Varshney R.K."/>
            <person name="Wang J."/>
            <person name="Ling H.Q."/>
            <person name="Wan P."/>
        </authorList>
    </citation>
    <scope>NUCLEOTIDE SEQUENCE</scope>
    <source>
        <strain evidence="9">cv. Jingnong 6</strain>
    </source>
</reference>
<dbReference type="InterPro" id="IPR001471">
    <property type="entry name" value="AP2/ERF_dom"/>
</dbReference>
<evidence type="ECO:0000256" key="3">
    <source>
        <dbReference type="ARBA" id="ARBA00023125"/>
    </source>
</evidence>
<dbReference type="CDD" id="cd00018">
    <property type="entry name" value="AP2"/>
    <property type="match status" value="1"/>
</dbReference>
<keyword evidence="2" id="KW-0805">Transcription regulation</keyword>
<dbReference type="Pfam" id="PF00847">
    <property type="entry name" value="AP2"/>
    <property type="match status" value="1"/>
</dbReference>
<evidence type="ECO:0000256" key="5">
    <source>
        <dbReference type="ARBA" id="ARBA00023242"/>
    </source>
</evidence>
<dbReference type="GO" id="GO:0005634">
    <property type="term" value="C:nucleus"/>
    <property type="evidence" value="ECO:0007669"/>
    <property type="project" value="UniProtKB-SubCell"/>
</dbReference>
<protein>
    <submittedName>
        <fullName evidence="7">Ethylene-responsive transcription factor</fullName>
    </submittedName>
</protein>
<dbReference type="OrthoDB" id="1917565at2759"/>
<evidence type="ECO:0000256" key="4">
    <source>
        <dbReference type="ARBA" id="ARBA00023163"/>
    </source>
</evidence>
<evidence type="ECO:0000256" key="1">
    <source>
        <dbReference type="ARBA" id="ARBA00004123"/>
    </source>
</evidence>
<dbReference type="Proteomes" id="UP000743370">
    <property type="component" value="Unassembled WGS sequence"/>
</dbReference>
<dbReference type="PANTHER" id="PTHR31194:SF62">
    <property type="entry name" value="ETHYLENE-RESPONSIVE TRANSCRIPTION FACTOR ERF118"/>
    <property type="match status" value="1"/>
</dbReference>
<dbReference type="Gene3D" id="3.30.730.10">
    <property type="entry name" value="AP2/ERF domain"/>
    <property type="match status" value="1"/>
</dbReference>
<evidence type="ECO:0000313" key="10">
    <source>
        <dbReference type="Proteomes" id="UP000743370"/>
    </source>
</evidence>
<organism evidence="8 9">
    <name type="scientific">Phaseolus angularis</name>
    <name type="common">Azuki bean</name>
    <name type="synonym">Vigna angularis</name>
    <dbReference type="NCBI Taxonomy" id="3914"/>
    <lineage>
        <taxon>Eukaryota</taxon>
        <taxon>Viridiplantae</taxon>
        <taxon>Streptophyta</taxon>
        <taxon>Embryophyta</taxon>
        <taxon>Tracheophyta</taxon>
        <taxon>Spermatophyta</taxon>
        <taxon>Magnoliopsida</taxon>
        <taxon>eudicotyledons</taxon>
        <taxon>Gunneridae</taxon>
        <taxon>Pentapetalae</taxon>
        <taxon>rosids</taxon>
        <taxon>fabids</taxon>
        <taxon>Fabales</taxon>
        <taxon>Fabaceae</taxon>
        <taxon>Papilionoideae</taxon>
        <taxon>50 kb inversion clade</taxon>
        <taxon>NPAAA clade</taxon>
        <taxon>indigoferoid/millettioid clade</taxon>
        <taxon>Phaseoleae</taxon>
        <taxon>Vigna</taxon>
    </lineage>
</organism>
<keyword evidence="4" id="KW-0804">Transcription</keyword>
<dbReference type="InterPro" id="IPR036955">
    <property type="entry name" value="AP2/ERF_dom_sf"/>
</dbReference>
<dbReference type="SUPFAM" id="SSF54171">
    <property type="entry name" value="DNA-binding domain"/>
    <property type="match status" value="1"/>
</dbReference>
<feature type="domain" description="AP2/ERF" evidence="6">
    <location>
        <begin position="108"/>
        <end position="170"/>
    </location>
</feature>
<dbReference type="PANTHER" id="PTHR31194">
    <property type="entry name" value="SHN SHINE , DNA BINDING / TRANSCRIPTION FACTOR"/>
    <property type="match status" value="1"/>
</dbReference>
<dbReference type="EMBL" id="JABFOF010000010">
    <property type="protein sequence ID" value="KAG2376856.1"/>
    <property type="molecule type" value="Genomic_DNA"/>
</dbReference>
<dbReference type="Proteomes" id="UP000053144">
    <property type="component" value="Chromosome 6"/>
</dbReference>
<dbReference type="Gramene" id="KOM45792">
    <property type="protein sequence ID" value="KOM45792"/>
    <property type="gene ID" value="LR48_Vigan06g109800"/>
</dbReference>